<organism evidence="2">
    <name type="scientific">Plasmodium vivax</name>
    <name type="common">malaria parasite P. vivax</name>
    <dbReference type="NCBI Taxonomy" id="5855"/>
    <lineage>
        <taxon>Eukaryota</taxon>
        <taxon>Sar</taxon>
        <taxon>Alveolata</taxon>
        <taxon>Apicomplexa</taxon>
        <taxon>Aconoidasida</taxon>
        <taxon>Haemosporida</taxon>
        <taxon>Plasmodiidae</taxon>
        <taxon>Plasmodium</taxon>
        <taxon>Plasmodium (Plasmodium)</taxon>
    </lineage>
</organism>
<feature type="region of interest" description="Disordered" evidence="1">
    <location>
        <begin position="252"/>
        <end position="271"/>
    </location>
</feature>
<feature type="compositionally biased region" description="Polar residues" evidence="1">
    <location>
        <begin position="236"/>
        <end position="246"/>
    </location>
</feature>
<gene>
    <name evidence="2" type="ORF">PVP01_0006810</name>
</gene>
<feature type="region of interest" description="Disordered" evidence="1">
    <location>
        <begin position="282"/>
        <end position="312"/>
    </location>
</feature>
<dbReference type="Pfam" id="PF05795">
    <property type="entry name" value="Plasmodium_Vir"/>
    <property type="match status" value="1"/>
</dbReference>
<dbReference type="EMBL" id="FLZR02000023">
    <property type="protein sequence ID" value="VUZ99968.1"/>
    <property type="molecule type" value="Genomic_DNA"/>
</dbReference>
<dbReference type="VEuPathDB" id="PlasmoDB:PVPAM_060009300"/>
<dbReference type="AlphaFoldDB" id="A0A565A593"/>
<accession>A0A565A593</accession>
<dbReference type="VEuPathDB" id="PlasmoDB:PVW1_140084500"/>
<reference evidence="2" key="1">
    <citation type="submission" date="2016-07" db="EMBL/GenBank/DDBJ databases">
        <authorList>
            <consortium name="Pathogen Informatics"/>
        </authorList>
    </citation>
    <scope>NUCLEOTIDE SEQUENCE</scope>
</reference>
<feature type="compositionally biased region" description="Polar residues" evidence="1">
    <location>
        <begin position="284"/>
        <end position="305"/>
    </location>
</feature>
<dbReference type="VEuPathDB" id="PlasmoDB:PVX_029690"/>
<evidence type="ECO:0000256" key="1">
    <source>
        <dbReference type="SAM" id="MobiDB-lite"/>
    </source>
</evidence>
<dbReference type="VEuPathDB" id="PlasmoDB:PVP01_0006810"/>
<evidence type="ECO:0000313" key="2">
    <source>
        <dbReference type="EMBL" id="VUZ99968.1"/>
    </source>
</evidence>
<sequence>MTSSDPEPKYVPYSNYYDAKSRFDKSDGFEHKQIEFENIIKDIKVEQQKLKLPDKIFIQLHKSLRNDYVFSSMHISDDYCRYVNYWLNKEVRSSYHLVNETNFDIFNNFLVNYNMNRFKDVNNSCYGYIKHLKDDVYDRMGILFYLYDKYNELKSFTGPKDHVFCDRFTFLGKNYKTAVDDHNDGKDFLKKLKELKRSIEGNAWASDDKCPAINYIKLPEPNPPKPIENSEESRQAKSLSQDVSSLQNLPNSHAELGLHNTPGPQKLSETQDNAQRDNILGSHFTANSRGNSDTVVENTSQYSSEQRGERGSQINSLYAPSLQASVPIRQVQNMETGISWNTEGFDRYKTMDTPEGSINVVDPNTHAITQEGLMGKIQGAFSSISEYVEPVPLMGVSGGMGALFLLLRYTPVGTFFRGGRGRAHRIPRSFNGQFLGAIPDFQDYELGHIGYGPMNMNPLAE</sequence>
<protein>
    <submittedName>
        <fullName evidence="2">VIR protein</fullName>
    </submittedName>
</protein>
<dbReference type="InterPro" id="IPR008780">
    <property type="entry name" value="Plasmodium_Vir"/>
</dbReference>
<dbReference type="Proteomes" id="UP000220605">
    <property type="component" value="Unassembled WGS sequence"/>
</dbReference>
<dbReference type="OrthoDB" id="389504at2759"/>
<feature type="region of interest" description="Disordered" evidence="1">
    <location>
        <begin position="215"/>
        <end position="246"/>
    </location>
</feature>
<proteinExistence type="predicted"/>
<name>A0A565A593_PLAVI</name>